<organism evidence="10 11">
    <name type="scientific">Aspergillus vadensis (strain CBS 113365 / IMI 142717 / IBT 24658)</name>
    <dbReference type="NCBI Taxonomy" id="1448311"/>
    <lineage>
        <taxon>Eukaryota</taxon>
        <taxon>Fungi</taxon>
        <taxon>Dikarya</taxon>
        <taxon>Ascomycota</taxon>
        <taxon>Pezizomycotina</taxon>
        <taxon>Eurotiomycetes</taxon>
        <taxon>Eurotiomycetidae</taxon>
        <taxon>Eurotiales</taxon>
        <taxon>Aspergillaceae</taxon>
        <taxon>Aspergillus</taxon>
        <taxon>Aspergillus subgen. Circumdati</taxon>
    </lineage>
</organism>
<evidence type="ECO:0000259" key="9">
    <source>
        <dbReference type="PROSITE" id="PS50110"/>
    </source>
</evidence>
<dbReference type="EMBL" id="KZ821631">
    <property type="protein sequence ID" value="PYH67204.1"/>
    <property type="molecule type" value="Genomic_DNA"/>
</dbReference>
<dbReference type="PANTHER" id="PTHR43047">
    <property type="entry name" value="TWO-COMPONENT HISTIDINE PROTEIN KINASE"/>
    <property type="match status" value="1"/>
</dbReference>
<dbReference type="Gene3D" id="3.40.50.2300">
    <property type="match status" value="1"/>
</dbReference>
<accession>A0A319B5X2</accession>
<feature type="region of interest" description="Disordered" evidence="7">
    <location>
        <begin position="256"/>
        <end position="338"/>
    </location>
</feature>
<dbReference type="InterPro" id="IPR029016">
    <property type="entry name" value="GAF-like_dom_sf"/>
</dbReference>
<dbReference type="InterPro" id="IPR001789">
    <property type="entry name" value="Sig_transdc_resp-reg_receiver"/>
</dbReference>
<dbReference type="InterPro" id="IPR003661">
    <property type="entry name" value="HisK_dim/P_dom"/>
</dbReference>
<dbReference type="InterPro" id="IPR005467">
    <property type="entry name" value="His_kinase_dom"/>
</dbReference>
<comment type="catalytic activity">
    <reaction evidence="1">
        <text>ATP + protein L-histidine = ADP + protein N-phospho-L-histidine.</text>
        <dbReference type="EC" id="2.7.13.3"/>
    </reaction>
</comment>
<dbReference type="InterPro" id="IPR036890">
    <property type="entry name" value="HATPase_C_sf"/>
</dbReference>
<dbReference type="Gene3D" id="3.30.450.40">
    <property type="match status" value="1"/>
</dbReference>
<dbReference type="SUPFAM" id="SSF47384">
    <property type="entry name" value="Homodimeric domain of signal transducing histidine kinase"/>
    <property type="match status" value="1"/>
</dbReference>
<dbReference type="PROSITE" id="PS50109">
    <property type="entry name" value="HIS_KIN"/>
    <property type="match status" value="1"/>
</dbReference>
<feature type="domain" description="Response regulatory" evidence="9">
    <location>
        <begin position="1136"/>
        <end position="1258"/>
    </location>
</feature>
<gene>
    <name evidence="10" type="ORF">BO88DRAFT_406398</name>
</gene>
<feature type="modified residue" description="4-aspartylphosphate" evidence="6">
    <location>
        <position position="1187"/>
    </location>
</feature>
<dbReference type="SUPFAM" id="SSF55781">
    <property type="entry name" value="GAF domain-like"/>
    <property type="match status" value="1"/>
</dbReference>
<evidence type="ECO:0000256" key="4">
    <source>
        <dbReference type="ARBA" id="ARBA00022679"/>
    </source>
</evidence>
<evidence type="ECO:0000256" key="2">
    <source>
        <dbReference type="ARBA" id="ARBA00012438"/>
    </source>
</evidence>
<dbReference type="InterPro" id="IPR004358">
    <property type="entry name" value="Sig_transdc_His_kin-like_C"/>
</dbReference>
<dbReference type="SMART" id="SM00387">
    <property type="entry name" value="HATPase_c"/>
    <property type="match status" value="1"/>
</dbReference>
<dbReference type="OrthoDB" id="303614at2759"/>
<feature type="compositionally biased region" description="Polar residues" evidence="7">
    <location>
        <begin position="316"/>
        <end position="327"/>
    </location>
</feature>
<feature type="compositionally biased region" description="Polar residues" evidence="7">
    <location>
        <begin position="419"/>
        <end position="434"/>
    </location>
</feature>
<dbReference type="EC" id="2.7.13.3" evidence="2"/>
<dbReference type="Proteomes" id="UP000248405">
    <property type="component" value="Unassembled WGS sequence"/>
</dbReference>
<feature type="region of interest" description="Disordered" evidence="7">
    <location>
        <begin position="402"/>
        <end position="435"/>
    </location>
</feature>
<sequence>MSRPPSLQQTRPEFGRFGTTREREFFKYLPPVTIPLQHVERNTRSVEFSARASLDCPLTAFAQLGTLRLDAQRVIISLFGRHEEYILAEATRTLSLRDETVDRARDKLWLGACTMSYDRSFCTAIANSPSFSQTPAKHVFVVPDLTHDDTFHDHPDVINCPNIRFLACAPIVSPKGIVIGAYTILDDKPRASPTSDILKFLTDMAATVMDYLVAGRCRSQHLRGERMMVGLGSFLEGKGSLRSSWLEDNEVATSHSQFDDAEGRIDAQQQHKQRSEAVAWVTTNKKGQSDMPFCLNSPVPPSQRDDKTRGRRRTSPKSQASTSQATRDQSRFRKPYGVRANVEQGLKSRLKQETLTSQVGATFARAANIVRESLEVEGVVFFDANFGGQDAFVTSGKPEWESSLESSASEGEVKAGKGNTASKLVQSRVQNSGPASVDPARILGFATSNTASVNHEMTEDARINISEAFLAGLLHRYPGGKIFKFGEDGAISSDDTSDGVFATFNTRGDKKYKETRRSILRQDALALLNLAPGSRSILFSPVWDSHKSRWHAGTLAWTKAPQRVFTPDDELTFCTVIGISIMAEIHRLRALSADRAKFDLLAGLSHELRSPLHGIFGTTDLLNDTALDALQQGLVHTIASCTSTLLGSINQLLEFANVNDMQRACGANPPLSHRHSSLKGGDSSQAAEMNAQAIVQLDAAVETAVDITFTGFSFFHESHIPRRGAAGASSDYNKSIGSVGAVKLILDINSAPNWAFAASPDAWHLILTNIVGNALKYTQQGYIYISVTAKPEILSDDKEPLRSRVTMSVQDTGCGMNPEFLRNGYFAAFSQEDDTSPGNGLGASIVQRTVSSLGGEVKITSEKGVGTQVTVSLTLDHASEHFCTDRGLGDNIGNDSLASTRRLVSRKRIGILGPGPSELDSILSSSLRKICEEWLHMEVNLVAPSHAGSPRCHFYISSHEYLDMGNLDIQSIVPDSDTQFAAPIIIICPSPRVAHSLSMAARRRGDSYVIEFIAQPCGPRKLAKTLHICLERQRRRIQAIKNPGPSKSSARDQFVNRLPFTSALESNRQPRSESADYSASTASQPVVESLGKPVPAPGYQDILSLSLSTQVLTPKSEPTHKEKVDPDPSTWQDSPLVLLVDDNHINISLLVAFTRKLGLGYLTAYNGQEALALFNRYYSRIRIVLMDISMPVMDGLESTRQIRAFENTLKQHARVTIVALTGVAQADVQRDAMGSKMDLFLTKPVRLQTIARTIHDHTELKVTLPKDGSITAPL</sequence>
<dbReference type="SMART" id="SM00388">
    <property type="entry name" value="HisKA"/>
    <property type="match status" value="1"/>
</dbReference>
<evidence type="ECO:0000259" key="8">
    <source>
        <dbReference type="PROSITE" id="PS50109"/>
    </source>
</evidence>
<evidence type="ECO:0000256" key="5">
    <source>
        <dbReference type="ARBA" id="ARBA00022777"/>
    </source>
</evidence>
<evidence type="ECO:0000256" key="6">
    <source>
        <dbReference type="PROSITE-ProRule" id="PRU00169"/>
    </source>
</evidence>
<feature type="compositionally biased region" description="Polar residues" evidence="7">
    <location>
        <begin position="1075"/>
        <end position="1086"/>
    </location>
</feature>
<dbReference type="AlphaFoldDB" id="A0A319B5X2"/>
<feature type="region of interest" description="Disordered" evidence="7">
    <location>
        <begin position="1061"/>
        <end position="1090"/>
    </location>
</feature>
<dbReference type="GO" id="GO:0009927">
    <property type="term" value="F:histidine phosphotransfer kinase activity"/>
    <property type="evidence" value="ECO:0007669"/>
    <property type="project" value="TreeGrafter"/>
</dbReference>
<dbReference type="InterPro" id="IPR036097">
    <property type="entry name" value="HisK_dim/P_sf"/>
</dbReference>
<dbReference type="Gene3D" id="1.10.287.130">
    <property type="match status" value="1"/>
</dbReference>
<proteinExistence type="predicted"/>
<dbReference type="SMART" id="SM00448">
    <property type="entry name" value="REC"/>
    <property type="match status" value="1"/>
</dbReference>
<dbReference type="Pfam" id="PF00072">
    <property type="entry name" value="Response_reg"/>
    <property type="match status" value="1"/>
</dbReference>
<dbReference type="Pfam" id="PF02518">
    <property type="entry name" value="HATPase_c"/>
    <property type="match status" value="1"/>
</dbReference>
<dbReference type="RefSeq" id="XP_025560998.1">
    <property type="nucleotide sequence ID" value="XM_025707140.1"/>
</dbReference>
<dbReference type="Pfam" id="PF01590">
    <property type="entry name" value="GAF"/>
    <property type="match status" value="1"/>
</dbReference>
<evidence type="ECO:0000256" key="1">
    <source>
        <dbReference type="ARBA" id="ARBA00000085"/>
    </source>
</evidence>
<protein>
    <recommendedName>
        <fullName evidence="2">histidine kinase</fullName>
        <ecNumber evidence="2">2.7.13.3</ecNumber>
    </recommendedName>
</protein>
<keyword evidence="4" id="KW-0808">Transferase</keyword>
<reference evidence="10" key="1">
    <citation type="submission" date="2016-12" db="EMBL/GenBank/DDBJ databases">
        <title>The genomes of Aspergillus section Nigri reveals drivers in fungal speciation.</title>
        <authorList>
            <consortium name="DOE Joint Genome Institute"/>
            <person name="Vesth T.C."/>
            <person name="Nybo J."/>
            <person name="Theobald S."/>
            <person name="Brandl J."/>
            <person name="Frisvad J.C."/>
            <person name="Nielsen K.F."/>
            <person name="Lyhne E.K."/>
            <person name="Kogle M.E."/>
            <person name="Kuo A."/>
            <person name="Riley R."/>
            <person name="Clum A."/>
            <person name="Nolan M."/>
            <person name="Lipzen A."/>
            <person name="Salamov A."/>
            <person name="Henrissat B."/>
            <person name="Wiebenga A."/>
            <person name="De Vries R.P."/>
            <person name="Grigoriev I.V."/>
            <person name="Mortensen U.H."/>
            <person name="Andersen M.R."/>
            <person name="Baker S.E."/>
        </authorList>
    </citation>
    <scope>NUCLEOTIDE SEQUENCE [LARGE SCALE GENOMIC DNA]</scope>
    <source>
        <strain evidence="10">CBS 113365</strain>
    </source>
</reference>
<dbReference type="PROSITE" id="PS50110">
    <property type="entry name" value="RESPONSE_REGULATORY"/>
    <property type="match status" value="1"/>
</dbReference>
<dbReference type="SUPFAM" id="SSF52172">
    <property type="entry name" value="CheY-like"/>
    <property type="match status" value="1"/>
</dbReference>
<dbReference type="GeneID" id="37211732"/>
<evidence type="ECO:0000256" key="3">
    <source>
        <dbReference type="ARBA" id="ARBA00022553"/>
    </source>
</evidence>
<dbReference type="SUPFAM" id="SSF55874">
    <property type="entry name" value="ATPase domain of HSP90 chaperone/DNA topoisomerase II/histidine kinase"/>
    <property type="match status" value="1"/>
</dbReference>
<dbReference type="PRINTS" id="PR00344">
    <property type="entry name" value="BCTRLSENSOR"/>
</dbReference>
<keyword evidence="5" id="KW-0418">Kinase</keyword>
<keyword evidence="3 6" id="KW-0597">Phosphoprotein</keyword>
<dbReference type="FunFam" id="3.30.450.40:FF:000083">
    <property type="entry name" value="Sensor histidine kinase/response regulator, putative (AFU_orthologue AFUA_4G00660)"/>
    <property type="match status" value="1"/>
</dbReference>
<dbReference type="InterPro" id="IPR011006">
    <property type="entry name" value="CheY-like_superfamily"/>
</dbReference>
<dbReference type="Pfam" id="PF00512">
    <property type="entry name" value="HisKA"/>
    <property type="match status" value="1"/>
</dbReference>
<dbReference type="GO" id="GO:0005886">
    <property type="term" value="C:plasma membrane"/>
    <property type="evidence" value="ECO:0007669"/>
    <property type="project" value="TreeGrafter"/>
</dbReference>
<evidence type="ECO:0000313" key="10">
    <source>
        <dbReference type="EMBL" id="PYH67204.1"/>
    </source>
</evidence>
<evidence type="ECO:0000313" key="11">
    <source>
        <dbReference type="Proteomes" id="UP000248405"/>
    </source>
</evidence>
<dbReference type="CDD" id="cd00082">
    <property type="entry name" value="HisKA"/>
    <property type="match status" value="1"/>
</dbReference>
<dbReference type="Gene3D" id="3.30.565.10">
    <property type="entry name" value="Histidine kinase-like ATPase, C-terminal domain"/>
    <property type="match status" value="1"/>
</dbReference>
<feature type="domain" description="Histidine kinase" evidence="8">
    <location>
        <begin position="603"/>
        <end position="877"/>
    </location>
</feature>
<name>A0A319B5X2_ASPVC</name>
<dbReference type="CDD" id="cd17546">
    <property type="entry name" value="REC_hyHK_CKI1_RcsC-like"/>
    <property type="match status" value="1"/>
</dbReference>
<dbReference type="GO" id="GO:0000155">
    <property type="term" value="F:phosphorelay sensor kinase activity"/>
    <property type="evidence" value="ECO:0007669"/>
    <property type="project" value="InterPro"/>
</dbReference>
<dbReference type="PANTHER" id="PTHR43047:SF72">
    <property type="entry name" value="OSMOSENSING HISTIDINE PROTEIN KINASE SLN1"/>
    <property type="match status" value="1"/>
</dbReference>
<keyword evidence="11" id="KW-1185">Reference proteome</keyword>
<evidence type="ECO:0000256" key="7">
    <source>
        <dbReference type="SAM" id="MobiDB-lite"/>
    </source>
</evidence>
<dbReference type="InterPro" id="IPR003594">
    <property type="entry name" value="HATPase_dom"/>
</dbReference>
<dbReference type="InterPro" id="IPR003018">
    <property type="entry name" value="GAF"/>
</dbReference>